<organism evidence="2 3">
    <name type="scientific">Pristionchus entomophagus</name>
    <dbReference type="NCBI Taxonomy" id="358040"/>
    <lineage>
        <taxon>Eukaryota</taxon>
        <taxon>Metazoa</taxon>
        <taxon>Ecdysozoa</taxon>
        <taxon>Nematoda</taxon>
        <taxon>Chromadorea</taxon>
        <taxon>Rhabditida</taxon>
        <taxon>Rhabditina</taxon>
        <taxon>Diplogasteromorpha</taxon>
        <taxon>Diplogasteroidea</taxon>
        <taxon>Neodiplogasteridae</taxon>
        <taxon>Pristionchus</taxon>
    </lineage>
</organism>
<feature type="transmembrane region" description="Helical" evidence="1">
    <location>
        <begin position="12"/>
        <end position="29"/>
    </location>
</feature>
<proteinExistence type="predicted"/>
<sequence>SVRHHNQYFFPLLLLPIKLIVKVLSFLPLRDRLRARVNRKLHEIEAGEKWKFHTLYIWAHEYSQGIPRSDSFYITITKTSQIYFDGLKKIAENCVFKGIDIEFSNLRYADVFHFVSNVKARILQIATLDNRPDTNDHYGLLNQRDIERIMEGRIYFGLYGSWNVISSFNVDYILEICEIVESGLESLQAFFMHELPSSIARVVAAEYGLRVNSKGEFVTTNKDLELYLDIESQYVIRINNLLMYIDEFPPGTFGVARLIKNRAMSPQSTLSKMNIFRLDESELHFVEEFSDDEEEKEDEDEE</sequence>
<keyword evidence="1" id="KW-0472">Membrane</keyword>
<keyword evidence="1" id="KW-0812">Transmembrane</keyword>
<dbReference type="InterPro" id="IPR036047">
    <property type="entry name" value="F-box-like_dom_sf"/>
</dbReference>
<keyword evidence="3" id="KW-1185">Reference proteome</keyword>
<dbReference type="SUPFAM" id="SSF81383">
    <property type="entry name" value="F-box domain"/>
    <property type="match status" value="1"/>
</dbReference>
<gene>
    <name evidence="2" type="ORF">PENTCL1PPCAC_26174</name>
</gene>
<keyword evidence="1" id="KW-1133">Transmembrane helix</keyword>
<accession>A0AAV5UCF7</accession>
<dbReference type="AlphaFoldDB" id="A0AAV5UCF7"/>
<evidence type="ECO:0008006" key="4">
    <source>
        <dbReference type="Google" id="ProtNLM"/>
    </source>
</evidence>
<dbReference type="Proteomes" id="UP001432027">
    <property type="component" value="Unassembled WGS sequence"/>
</dbReference>
<reference evidence="2" key="1">
    <citation type="submission" date="2023-10" db="EMBL/GenBank/DDBJ databases">
        <title>Genome assembly of Pristionchus species.</title>
        <authorList>
            <person name="Yoshida K."/>
            <person name="Sommer R.J."/>
        </authorList>
    </citation>
    <scope>NUCLEOTIDE SEQUENCE</scope>
    <source>
        <strain evidence="2">RS0144</strain>
    </source>
</reference>
<evidence type="ECO:0000256" key="1">
    <source>
        <dbReference type="SAM" id="Phobius"/>
    </source>
</evidence>
<evidence type="ECO:0000313" key="3">
    <source>
        <dbReference type="Proteomes" id="UP001432027"/>
    </source>
</evidence>
<feature type="non-terminal residue" evidence="2">
    <location>
        <position position="1"/>
    </location>
</feature>
<dbReference type="EMBL" id="BTSX01000006">
    <property type="protein sequence ID" value="GMT04000.1"/>
    <property type="molecule type" value="Genomic_DNA"/>
</dbReference>
<name>A0AAV5UCF7_9BILA</name>
<evidence type="ECO:0000313" key="2">
    <source>
        <dbReference type="EMBL" id="GMT04000.1"/>
    </source>
</evidence>
<protein>
    <recommendedName>
        <fullName evidence="4">F-box domain-containing protein</fullName>
    </recommendedName>
</protein>
<comment type="caution">
    <text evidence="2">The sequence shown here is derived from an EMBL/GenBank/DDBJ whole genome shotgun (WGS) entry which is preliminary data.</text>
</comment>